<organism evidence="1">
    <name type="scientific">Anguilla anguilla</name>
    <name type="common">European freshwater eel</name>
    <name type="synonym">Muraena anguilla</name>
    <dbReference type="NCBI Taxonomy" id="7936"/>
    <lineage>
        <taxon>Eukaryota</taxon>
        <taxon>Metazoa</taxon>
        <taxon>Chordata</taxon>
        <taxon>Craniata</taxon>
        <taxon>Vertebrata</taxon>
        <taxon>Euteleostomi</taxon>
        <taxon>Actinopterygii</taxon>
        <taxon>Neopterygii</taxon>
        <taxon>Teleostei</taxon>
        <taxon>Anguilliformes</taxon>
        <taxon>Anguillidae</taxon>
        <taxon>Anguilla</taxon>
    </lineage>
</organism>
<evidence type="ECO:0000313" key="1">
    <source>
        <dbReference type="EMBL" id="JAH91705.1"/>
    </source>
</evidence>
<name>A0A0E9WQ51_ANGAN</name>
<reference evidence="1" key="1">
    <citation type="submission" date="2014-11" db="EMBL/GenBank/DDBJ databases">
        <authorList>
            <person name="Amaro Gonzalez C."/>
        </authorList>
    </citation>
    <scope>NUCLEOTIDE SEQUENCE</scope>
</reference>
<dbReference type="AlphaFoldDB" id="A0A0E9WQ51"/>
<reference evidence="1" key="2">
    <citation type="journal article" date="2015" name="Fish Shellfish Immunol.">
        <title>Early steps in the European eel (Anguilla anguilla)-Vibrio vulnificus interaction in the gills: Role of the RtxA13 toxin.</title>
        <authorList>
            <person name="Callol A."/>
            <person name="Pajuelo D."/>
            <person name="Ebbesson L."/>
            <person name="Teles M."/>
            <person name="MacKenzie S."/>
            <person name="Amaro C."/>
        </authorList>
    </citation>
    <scope>NUCLEOTIDE SEQUENCE</scope>
</reference>
<accession>A0A0E9WQ51</accession>
<proteinExistence type="predicted"/>
<dbReference type="EMBL" id="GBXM01016872">
    <property type="protein sequence ID" value="JAH91705.1"/>
    <property type="molecule type" value="Transcribed_RNA"/>
</dbReference>
<protein>
    <submittedName>
        <fullName evidence="1">Uncharacterized protein</fullName>
    </submittedName>
</protein>
<sequence>MTWTNGQQWEQHNSQSSPKLRAVCIPFAEMIVYRAKVGF</sequence>